<evidence type="ECO:0000256" key="5">
    <source>
        <dbReference type="HAMAP-Rule" id="MF_00671"/>
    </source>
</evidence>
<evidence type="ECO:0000259" key="6">
    <source>
        <dbReference type="Pfam" id="PF04052"/>
    </source>
</evidence>
<protein>
    <recommendedName>
        <fullName evidence="5">Tol-Pal system protein TolB</fullName>
    </recommendedName>
</protein>
<feature type="signal peptide" evidence="5">
    <location>
        <begin position="1"/>
        <end position="22"/>
    </location>
</feature>
<keyword evidence="5" id="KW-0132">Cell division</keyword>
<dbReference type="NCBIfam" id="TIGR02800">
    <property type="entry name" value="propeller_TolB"/>
    <property type="match status" value="1"/>
</dbReference>
<proteinExistence type="inferred from homology"/>
<comment type="subunit">
    <text evidence="5">The Tol-Pal system is composed of five core proteins: the inner membrane proteins TolA, TolQ and TolR, the periplasmic protein TolB and the outer membrane protein Pal. They form a network linking the inner and outer membranes and the peptidoglycan layer.</text>
</comment>
<dbReference type="Pfam" id="PF07676">
    <property type="entry name" value="PD40"/>
    <property type="match status" value="2"/>
</dbReference>
<dbReference type="Gene3D" id="2.120.10.30">
    <property type="entry name" value="TolB, C-terminal domain"/>
    <property type="match status" value="1"/>
</dbReference>
<dbReference type="GO" id="GO:0042597">
    <property type="term" value="C:periplasmic space"/>
    <property type="evidence" value="ECO:0007669"/>
    <property type="project" value="UniProtKB-SubCell"/>
</dbReference>
<evidence type="ECO:0000256" key="4">
    <source>
        <dbReference type="ARBA" id="ARBA00022764"/>
    </source>
</evidence>
<evidence type="ECO:0000256" key="1">
    <source>
        <dbReference type="ARBA" id="ARBA00004418"/>
    </source>
</evidence>
<dbReference type="InterPro" id="IPR014167">
    <property type="entry name" value="Tol-Pal_TolB"/>
</dbReference>
<evidence type="ECO:0000313" key="7">
    <source>
        <dbReference type="EMBL" id="GGF54637.1"/>
    </source>
</evidence>
<evidence type="ECO:0000256" key="2">
    <source>
        <dbReference type="ARBA" id="ARBA00009820"/>
    </source>
</evidence>
<evidence type="ECO:0000313" key="8">
    <source>
        <dbReference type="Proteomes" id="UP000632498"/>
    </source>
</evidence>
<dbReference type="InterPro" id="IPR011659">
    <property type="entry name" value="WD40"/>
</dbReference>
<feature type="chain" id="PRO_5038178756" description="Tol-Pal system protein TolB" evidence="5">
    <location>
        <begin position="23"/>
        <end position="437"/>
    </location>
</feature>
<keyword evidence="8" id="KW-1185">Reference proteome</keyword>
<comment type="function">
    <text evidence="5">Part of the Tol-Pal system, which plays a role in outer membrane invagination during cell division and is important for maintaining outer membrane integrity.</text>
</comment>
<dbReference type="GO" id="GO:0017038">
    <property type="term" value="P:protein import"/>
    <property type="evidence" value="ECO:0007669"/>
    <property type="project" value="InterPro"/>
</dbReference>
<sequence precursor="true">MRFALRCLAIFTIMVSAFPAWAELRVDITQGRVEPMPLAIVEFDGETAEAAQIGAQIAQVVSADLERSGLFRPIDPKAFIQKELSMKTLPRFGDWRILNAQALVQGFAVPQGNGQLAIQFRLWDVFAEQQMVGLAYNTVADNWRRVAHIIADTIYQRITGESGYFDTRIVYVAESGPANRRVKRLAIMDQDGANHKFLTDGQDMVLTPRFSPTLQEITYLSYYRNTPRVYLFNIDTGRQAVLGDFPGMTFAPRFSFDGTKVIMSMAQDGNSDIYTMDLATRQTKRLTSHSAIDTSPSYSPDGTQVAFNSDRGGAQQIYVMDSNGKNVHRISFGKGRYATPVWSPRGDLIAFTKMLSGKFYIGVMRTDGSGERLLADGYLVESPTWSPNGRVLSFFRETLRGEEKTTKIYTVDLTGYNERELITPLEGSDPAWSPLIP</sequence>
<dbReference type="RefSeq" id="WP_188661137.1">
    <property type="nucleotide sequence ID" value="NZ_BMHV01000003.1"/>
</dbReference>
<dbReference type="PANTHER" id="PTHR36842:SF1">
    <property type="entry name" value="PROTEIN TOLB"/>
    <property type="match status" value="1"/>
</dbReference>
<comment type="similarity">
    <text evidence="2 5">Belongs to the TolB family.</text>
</comment>
<dbReference type="PANTHER" id="PTHR36842">
    <property type="entry name" value="PROTEIN TOLB HOMOLOG"/>
    <property type="match status" value="1"/>
</dbReference>
<keyword evidence="3 5" id="KW-0732">Signal</keyword>
<dbReference type="Proteomes" id="UP000632498">
    <property type="component" value="Unassembled WGS sequence"/>
</dbReference>
<dbReference type="Gene3D" id="3.40.50.10070">
    <property type="entry name" value="TolB, N-terminal domain"/>
    <property type="match status" value="1"/>
</dbReference>
<comment type="caution">
    <text evidence="7">The sequence shown here is derived from an EMBL/GenBank/DDBJ whole genome shotgun (WGS) entry which is preliminary data.</text>
</comment>
<dbReference type="InterPro" id="IPR011042">
    <property type="entry name" value="6-blade_b-propeller_TolB-like"/>
</dbReference>
<name>A0A917BSS9_9PROT</name>
<gene>
    <name evidence="5 7" type="primary">tolB</name>
    <name evidence="7" type="ORF">GCM10011332_05060</name>
</gene>
<comment type="subcellular location">
    <subcellularLocation>
        <location evidence="1 5">Periplasm</location>
    </subcellularLocation>
</comment>
<dbReference type="GO" id="GO:0051301">
    <property type="term" value="P:cell division"/>
    <property type="evidence" value="ECO:0007669"/>
    <property type="project" value="UniProtKB-UniRule"/>
</dbReference>
<dbReference type="SUPFAM" id="SSF52964">
    <property type="entry name" value="TolB, N-terminal domain"/>
    <property type="match status" value="1"/>
</dbReference>
<dbReference type="EMBL" id="BMHV01000003">
    <property type="protein sequence ID" value="GGF54637.1"/>
    <property type="molecule type" value="Genomic_DNA"/>
</dbReference>
<reference evidence="7" key="1">
    <citation type="journal article" date="2014" name="Int. J. Syst. Evol. Microbiol.">
        <title>Complete genome sequence of Corynebacterium casei LMG S-19264T (=DSM 44701T), isolated from a smear-ripened cheese.</title>
        <authorList>
            <consortium name="US DOE Joint Genome Institute (JGI-PGF)"/>
            <person name="Walter F."/>
            <person name="Albersmeier A."/>
            <person name="Kalinowski J."/>
            <person name="Ruckert C."/>
        </authorList>
    </citation>
    <scope>NUCLEOTIDE SEQUENCE</scope>
    <source>
        <strain evidence="7">CGMCC 1.15254</strain>
    </source>
</reference>
<keyword evidence="5" id="KW-0131">Cell cycle</keyword>
<accession>A0A917BSS9</accession>
<feature type="domain" description="TolB N-terminal" evidence="6">
    <location>
        <begin position="24"/>
        <end position="131"/>
    </location>
</feature>
<dbReference type="Pfam" id="PF04052">
    <property type="entry name" value="TolB_N"/>
    <property type="match status" value="1"/>
</dbReference>
<evidence type="ECO:0000256" key="3">
    <source>
        <dbReference type="ARBA" id="ARBA00022729"/>
    </source>
</evidence>
<keyword evidence="4 5" id="KW-0574">Periplasm</keyword>
<dbReference type="InterPro" id="IPR007195">
    <property type="entry name" value="TolB_N"/>
</dbReference>
<organism evidence="7 8">
    <name type="scientific">Terasakiella brassicae</name>
    <dbReference type="NCBI Taxonomy" id="1634917"/>
    <lineage>
        <taxon>Bacteria</taxon>
        <taxon>Pseudomonadati</taxon>
        <taxon>Pseudomonadota</taxon>
        <taxon>Alphaproteobacteria</taxon>
        <taxon>Rhodospirillales</taxon>
        <taxon>Terasakiellaceae</taxon>
        <taxon>Terasakiella</taxon>
    </lineage>
</organism>
<reference evidence="7" key="2">
    <citation type="submission" date="2020-09" db="EMBL/GenBank/DDBJ databases">
        <authorList>
            <person name="Sun Q."/>
            <person name="Zhou Y."/>
        </authorList>
    </citation>
    <scope>NUCLEOTIDE SEQUENCE</scope>
    <source>
        <strain evidence="7">CGMCC 1.15254</strain>
    </source>
</reference>
<dbReference type="SUPFAM" id="SSF69304">
    <property type="entry name" value="Tricorn protease N-terminal domain"/>
    <property type="match status" value="1"/>
</dbReference>
<dbReference type="AlphaFoldDB" id="A0A917BSS9"/>
<dbReference type="HAMAP" id="MF_00671">
    <property type="entry name" value="TolB"/>
    <property type="match status" value="1"/>
</dbReference>